<dbReference type="AlphaFoldDB" id="A0A059W7F7"/>
<feature type="chain" id="PRO_5044290770" evidence="2">
    <location>
        <begin position="33"/>
        <end position="112"/>
    </location>
</feature>
<dbReference type="EMBL" id="BHXC01000006">
    <property type="protein sequence ID" value="GCB91254.1"/>
    <property type="molecule type" value="Genomic_DNA"/>
</dbReference>
<gene>
    <name evidence="3" type="ORF">SALB_03975</name>
</gene>
<dbReference type="STRING" id="68570.DC74_3171"/>
<dbReference type="Proteomes" id="UP000288351">
    <property type="component" value="Unassembled WGS sequence"/>
</dbReference>
<sequence>MKIRNRVATGAVASVLMLGSAAALTAAAPASAAARPQIKNDLTCTTNSDGRRGTADCTNNTNRTIAFRVTVVCGWWPDQTGPWRTLNPGARDHSEATCDGGTGVGSVGWQEG</sequence>
<accession>A0A059W7F7</accession>
<dbReference type="eggNOG" id="ENOG5032CP2">
    <property type="taxonomic scope" value="Bacteria"/>
</dbReference>
<reference evidence="3 4" key="1">
    <citation type="journal article" date="2019" name="Microbiol. Resour. Announc.">
        <title>Draft Genome Sequence of the Most Traditional epsilon-Poly-l-Lysine Producer, Streptomyces albulus NBRC14147.</title>
        <authorList>
            <person name="Yamanaka K."/>
            <person name="Hamano Y."/>
        </authorList>
    </citation>
    <scope>NUCLEOTIDE SEQUENCE [LARGE SCALE GENOMIC DNA]</scope>
    <source>
        <strain evidence="3 4">NBRC 14147</strain>
    </source>
</reference>
<evidence type="ECO:0000313" key="4">
    <source>
        <dbReference type="Proteomes" id="UP000288351"/>
    </source>
</evidence>
<comment type="caution">
    <text evidence="3">The sequence shown here is derived from an EMBL/GenBank/DDBJ whole genome shotgun (WGS) entry which is preliminary data.</text>
</comment>
<feature type="region of interest" description="Disordered" evidence="1">
    <location>
        <begin position="87"/>
        <end position="112"/>
    </location>
</feature>
<name>A0A059W7F7_STRNR</name>
<evidence type="ECO:0000256" key="2">
    <source>
        <dbReference type="SAM" id="SignalP"/>
    </source>
</evidence>
<dbReference type="RefSeq" id="WP_016575975.1">
    <property type="nucleotide sequence ID" value="NZ_BHXC01000006.1"/>
</dbReference>
<keyword evidence="2" id="KW-0732">Signal</keyword>
<organism evidence="3 4">
    <name type="scientific">Streptomyces noursei</name>
    <name type="common">Streptomyces albulus</name>
    <dbReference type="NCBI Taxonomy" id="1971"/>
    <lineage>
        <taxon>Bacteria</taxon>
        <taxon>Bacillati</taxon>
        <taxon>Actinomycetota</taxon>
        <taxon>Actinomycetes</taxon>
        <taxon>Kitasatosporales</taxon>
        <taxon>Streptomycetaceae</taxon>
        <taxon>Streptomyces</taxon>
    </lineage>
</organism>
<feature type="compositionally biased region" description="Gly residues" evidence="1">
    <location>
        <begin position="100"/>
        <end position="112"/>
    </location>
</feature>
<feature type="signal peptide" evidence="2">
    <location>
        <begin position="1"/>
        <end position="32"/>
    </location>
</feature>
<proteinExistence type="predicted"/>
<protein>
    <submittedName>
        <fullName evidence="3">Uncharacterized protein</fullName>
    </submittedName>
</protein>
<evidence type="ECO:0000313" key="3">
    <source>
        <dbReference type="EMBL" id="GCB91254.1"/>
    </source>
</evidence>
<evidence type="ECO:0000256" key="1">
    <source>
        <dbReference type="SAM" id="MobiDB-lite"/>
    </source>
</evidence>